<protein>
    <submittedName>
        <fullName evidence="1">Uncharacterized protein</fullName>
    </submittedName>
</protein>
<reference evidence="1" key="1">
    <citation type="submission" date="2018-05" db="EMBL/GenBank/DDBJ databases">
        <authorList>
            <person name="Lanie J.A."/>
            <person name="Ng W.-L."/>
            <person name="Kazmierczak K.M."/>
            <person name="Andrzejewski T.M."/>
            <person name="Davidsen T.M."/>
            <person name="Wayne K.J."/>
            <person name="Tettelin H."/>
            <person name="Glass J.I."/>
            <person name="Rusch D."/>
            <person name="Podicherti R."/>
            <person name="Tsui H.-C.T."/>
            <person name="Winkler M.E."/>
        </authorList>
    </citation>
    <scope>NUCLEOTIDE SEQUENCE</scope>
</reference>
<proteinExistence type="inferred from homology"/>
<dbReference type="HAMAP" id="MF_00775">
    <property type="entry name" value="UPF0311"/>
    <property type="match status" value="1"/>
</dbReference>
<evidence type="ECO:0000313" key="1">
    <source>
        <dbReference type="EMBL" id="SVB85409.1"/>
    </source>
</evidence>
<dbReference type="PANTHER" id="PTHR37315">
    <property type="entry name" value="UPF0311 PROTEIN BLR7842"/>
    <property type="match status" value="1"/>
</dbReference>
<dbReference type="PANTHER" id="PTHR37315:SF1">
    <property type="entry name" value="UPF0311 PROTEIN BLR7842"/>
    <property type="match status" value="1"/>
</dbReference>
<dbReference type="Gene3D" id="2.40.160.20">
    <property type="match status" value="1"/>
</dbReference>
<dbReference type="InterPro" id="IPR020915">
    <property type="entry name" value="UPF0311"/>
</dbReference>
<dbReference type="EMBL" id="UINC01060669">
    <property type="protein sequence ID" value="SVB85409.1"/>
    <property type="molecule type" value="Genomic_DNA"/>
</dbReference>
<dbReference type="Pfam" id="PF11578">
    <property type="entry name" value="DUF3237"/>
    <property type="match status" value="1"/>
</dbReference>
<gene>
    <name evidence="1" type="ORF">METZ01_LOCUS238263</name>
</gene>
<name>A0A382HE32_9ZZZZ</name>
<sequence length="165" mass="18264">MDATMFEGLALKGDLLCEAVIYVDPETTPGPIGPAAWGNRLIAYIKEGEFSGPKMKGKVLPGGGDWINLASERPNALKVNVRAVWETDDGAKLYLSYTGRIIYPETKDNEEPVDASSLDPSQYYFRVSPTFETSHPKYLWLNDIVCVGVGRQIEGGVAYRMYHIT</sequence>
<organism evidence="1">
    <name type="scientific">marine metagenome</name>
    <dbReference type="NCBI Taxonomy" id="408172"/>
    <lineage>
        <taxon>unclassified sequences</taxon>
        <taxon>metagenomes</taxon>
        <taxon>ecological metagenomes</taxon>
    </lineage>
</organism>
<accession>A0A382HE32</accession>
<dbReference type="AlphaFoldDB" id="A0A382HE32"/>